<dbReference type="Proteomes" id="UP001271007">
    <property type="component" value="Unassembled WGS sequence"/>
</dbReference>
<evidence type="ECO:0000259" key="2">
    <source>
        <dbReference type="Pfam" id="PF13259"/>
    </source>
</evidence>
<protein>
    <recommendedName>
        <fullName evidence="2">Gag1-like clamp domain-containing protein</fullName>
    </recommendedName>
</protein>
<dbReference type="InterPro" id="IPR053274">
    <property type="entry name" value="Fluconazole_resistance"/>
</dbReference>
<feature type="domain" description="Gag1-like clamp" evidence="2">
    <location>
        <begin position="165"/>
        <end position="350"/>
    </location>
</feature>
<reference evidence="3" key="1">
    <citation type="submission" date="2023-04" db="EMBL/GenBank/DDBJ databases">
        <title>Black Yeasts Isolated from many extreme environments.</title>
        <authorList>
            <person name="Coleine C."/>
            <person name="Stajich J.E."/>
            <person name="Selbmann L."/>
        </authorList>
    </citation>
    <scope>NUCLEOTIDE SEQUENCE</scope>
    <source>
        <strain evidence="3">CCFEE 5312</strain>
    </source>
</reference>
<feature type="region of interest" description="Disordered" evidence="1">
    <location>
        <begin position="1"/>
        <end position="25"/>
    </location>
</feature>
<name>A0AAJ0GGF7_9PEZI</name>
<feature type="compositionally biased region" description="Basic and acidic residues" evidence="1">
    <location>
        <begin position="63"/>
        <end position="77"/>
    </location>
</feature>
<evidence type="ECO:0000313" key="3">
    <source>
        <dbReference type="EMBL" id="KAK3057071.1"/>
    </source>
</evidence>
<feature type="region of interest" description="Disordered" evidence="1">
    <location>
        <begin position="346"/>
        <end position="376"/>
    </location>
</feature>
<accession>A0AAJ0GGF7</accession>
<dbReference type="Pfam" id="PF13259">
    <property type="entry name" value="clamp_Gag1-like"/>
    <property type="match status" value="1"/>
</dbReference>
<feature type="compositionally biased region" description="Low complexity" evidence="1">
    <location>
        <begin position="234"/>
        <end position="270"/>
    </location>
</feature>
<feature type="region of interest" description="Disordered" evidence="1">
    <location>
        <begin position="225"/>
        <end position="283"/>
    </location>
</feature>
<evidence type="ECO:0000313" key="4">
    <source>
        <dbReference type="Proteomes" id="UP001271007"/>
    </source>
</evidence>
<sequence length="398" mass="43942">MVHESPNWNLRDLTSLNSPTASSKQLPDLTRHLRHLPDVEAMTLHQGISHAHRRNPQQQQQIKESKKELKDNLRTDWDYPPLPAFQTPVRRSGGVGDDVDEVEERVAGFKFHTPANYRTSVVENAAEAPALYFEPVAWREREYSSESSEETESVATASSGGSKKSNYKFEGPDSVGAQLQDRKLARKRKRKHLLEEETACNDGLAHWLTRRDAWCAAHTPQQVQMFESREREPTASVSASASASATTTPRTSTSSTSSTSAVLSSPSTTPEIPVQSVIGTRPPAPPSEILIPVAPTLFANHPIRKKIKPDVYPEIYSKIILQSRTPSVPINLSVLMKALIQGWKDDGEWPPKQGPIEKSIGRKKSSGHESSLKSSVKAVAKVLRITGGESSHSSREKG</sequence>
<dbReference type="PANTHER" id="PTHR28065">
    <property type="entry name" value="FREQUENIN"/>
    <property type="match status" value="1"/>
</dbReference>
<comment type="caution">
    <text evidence="3">The sequence shown here is derived from an EMBL/GenBank/DDBJ whole genome shotgun (WGS) entry which is preliminary data.</text>
</comment>
<organism evidence="3 4">
    <name type="scientific">Extremus antarcticus</name>
    <dbReference type="NCBI Taxonomy" id="702011"/>
    <lineage>
        <taxon>Eukaryota</taxon>
        <taxon>Fungi</taxon>
        <taxon>Dikarya</taxon>
        <taxon>Ascomycota</taxon>
        <taxon>Pezizomycotina</taxon>
        <taxon>Dothideomycetes</taxon>
        <taxon>Dothideomycetidae</taxon>
        <taxon>Mycosphaerellales</taxon>
        <taxon>Extremaceae</taxon>
        <taxon>Extremus</taxon>
    </lineage>
</organism>
<feature type="region of interest" description="Disordered" evidence="1">
    <location>
        <begin position="49"/>
        <end position="96"/>
    </location>
</feature>
<feature type="region of interest" description="Disordered" evidence="1">
    <location>
        <begin position="143"/>
        <end position="183"/>
    </location>
</feature>
<evidence type="ECO:0000256" key="1">
    <source>
        <dbReference type="SAM" id="MobiDB-lite"/>
    </source>
</evidence>
<dbReference type="AlphaFoldDB" id="A0AAJ0GGF7"/>
<gene>
    <name evidence="3" type="ORF">LTR09_002109</name>
</gene>
<dbReference type="InterPro" id="IPR025124">
    <property type="entry name" value="Gag1-like_clamp"/>
</dbReference>
<proteinExistence type="predicted"/>
<dbReference type="PANTHER" id="PTHR28065:SF1">
    <property type="entry name" value="DUF4050 DOMAIN-CONTAINING PROTEIN"/>
    <property type="match status" value="1"/>
</dbReference>
<dbReference type="EMBL" id="JAWDJX010000004">
    <property type="protein sequence ID" value="KAK3057071.1"/>
    <property type="molecule type" value="Genomic_DNA"/>
</dbReference>
<keyword evidence="4" id="KW-1185">Reference proteome</keyword>